<gene>
    <name evidence="2" type="ORF">NMS_0604</name>
</gene>
<dbReference type="HOGENOM" id="CLU_2808145_0_0_10"/>
<keyword evidence="1" id="KW-0472">Membrane</keyword>
<organism evidence="2 3">
    <name type="scientific">Nonlabens marinus S1-08</name>
    <dbReference type="NCBI Taxonomy" id="1454201"/>
    <lineage>
        <taxon>Bacteria</taxon>
        <taxon>Pseudomonadati</taxon>
        <taxon>Bacteroidota</taxon>
        <taxon>Flavobacteriia</taxon>
        <taxon>Flavobacteriales</taxon>
        <taxon>Flavobacteriaceae</taxon>
        <taxon>Nonlabens</taxon>
    </lineage>
</organism>
<evidence type="ECO:0000313" key="2">
    <source>
        <dbReference type="EMBL" id="BAO54613.1"/>
    </source>
</evidence>
<protein>
    <submittedName>
        <fullName evidence="2">Uncharacterized protein</fullName>
    </submittedName>
</protein>
<dbReference type="KEGG" id="nmf:NMS_0604"/>
<keyword evidence="1" id="KW-0812">Transmembrane</keyword>
<feature type="transmembrane region" description="Helical" evidence="1">
    <location>
        <begin position="12"/>
        <end position="33"/>
    </location>
</feature>
<reference evidence="2 3" key="1">
    <citation type="journal article" date="2014" name="Proc. Natl. Acad. Sci. U.S.A.">
        <title>Functional characterization of flavobacteria rhodopsins reveals a unique class of light-driven chloride pump in bacteria.</title>
        <authorList>
            <person name="Yoshizawa S."/>
            <person name="Kumagai Y."/>
            <person name="Kim H."/>
            <person name="Ogura Y."/>
            <person name="Hayashi T."/>
            <person name="Iwasaki W."/>
            <person name="DeLong E.F."/>
            <person name="Kogure K."/>
        </authorList>
    </citation>
    <scope>NUCLEOTIDE SEQUENCE [LARGE SCALE GENOMIC DNA]</scope>
    <source>
        <strain evidence="2 3">S1-08</strain>
    </source>
</reference>
<evidence type="ECO:0000313" key="3">
    <source>
        <dbReference type="Proteomes" id="UP000031760"/>
    </source>
</evidence>
<dbReference type="Proteomes" id="UP000031760">
    <property type="component" value="Chromosome"/>
</dbReference>
<accession>W8VUH9</accession>
<proteinExistence type="predicted"/>
<keyword evidence="3" id="KW-1185">Reference proteome</keyword>
<keyword evidence="1" id="KW-1133">Transmembrane helix</keyword>
<evidence type="ECO:0000256" key="1">
    <source>
        <dbReference type="SAM" id="Phobius"/>
    </source>
</evidence>
<dbReference type="AlphaFoldDB" id="W8VUH9"/>
<dbReference type="EMBL" id="AP014548">
    <property type="protein sequence ID" value="BAO54613.1"/>
    <property type="molecule type" value="Genomic_DNA"/>
</dbReference>
<name>W8VUH9_9FLAO</name>
<sequence length="67" mass="7705">MNENIRNPSSSLEWVLLFLGISLFSRLAVVIAGREENGLFYSSNPLFSTAKRNLFRLRFLLLQSDNK</sequence>